<name>A0A9P6GIC9_9PLEO</name>
<evidence type="ECO:0000313" key="4">
    <source>
        <dbReference type="Proteomes" id="UP000756921"/>
    </source>
</evidence>
<feature type="transmembrane region" description="Helical" evidence="2">
    <location>
        <begin position="220"/>
        <end position="242"/>
    </location>
</feature>
<evidence type="ECO:0000256" key="1">
    <source>
        <dbReference type="SAM" id="MobiDB-lite"/>
    </source>
</evidence>
<dbReference type="Proteomes" id="UP000756921">
    <property type="component" value="Unassembled WGS sequence"/>
</dbReference>
<dbReference type="PANTHER" id="PTHR35179:SF1">
    <property type="entry name" value="INTEGRAL MEMBRANE PROTEIN"/>
    <property type="match status" value="1"/>
</dbReference>
<keyword evidence="2" id="KW-0812">Transmembrane</keyword>
<accession>A0A9P6GIC9</accession>
<feature type="region of interest" description="Disordered" evidence="1">
    <location>
        <begin position="281"/>
        <end position="308"/>
    </location>
</feature>
<evidence type="ECO:0000313" key="3">
    <source>
        <dbReference type="EMBL" id="KAF9736182.1"/>
    </source>
</evidence>
<organism evidence="3 4">
    <name type="scientific">Paraphaeosphaeria minitans</name>
    <dbReference type="NCBI Taxonomy" id="565426"/>
    <lineage>
        <taxon>Eukaryota</taxon>
        <taxon>Fungi</taxon>
        <taxon>Dikarya</taxon>
        <taxon>Ascomycota</taxon>
        <taxon>Pezizomycotina</taxon>
        <taxon>Dothideomycetes</taxon>
        <taxon>Pleosporomycetidae</taxon>
        <taxon>Pleosporales</taxon>
        <taxon>Massarineae</taxon>
        <taxon>Didymosphaeriaceae</taxon>
        <taxon>Paraphaeosphaeria</taxon>
    </lineage>
</organism>
<feature type="transmembrane region" description="Helical" evidence="2">
    <location>
        <begin position="32"/>
        <end position="54"/>
    </location>
</feature>
<feature type="compositionally biased region" description="Polar residues" evidence="1">
    <location>
        <begin position="411"/>
        <end position="423"/>
    </location>
</feature>
<comment type="caution">
    <text evidence="3">The sequence shown here is derived from an EMBL/GenBank/DDBJ whole genome shotgun (WGS) entry which is preliminary data.</text>
</comment>
<evidence type="ECO:0000256" key="2">
    <source>
        <dbReference type="SAM" id="Phobius"/>
    </source>
</evidence>
<keyword evidence="2" id="KW-0472">Membrane</keyword>
<dbReference type="OrthoDB" id="3205825at2759"/>
<dbReference type="EMBL" id="WJXW01000005">
    <property type="protein sequence ID" value="KAF9736182.1"/>
    <property type="molecule type" value="Genomic_DNA"/>
</dbReference>
<dbReference type="AlphaFoldDB" id="A0A9P6GIC9"/>
<feature type="region of interest" description="Disordered" evidence="1">
    <location>
        <begin position="351"/>
        <end position="423"/>
    </location>
</feature>
<gene>
    <name evidence="3" type="ORF">PMIN01_06097</name>
</gene>
<dbReference type="PANTHER" id="PTHR35179">
    <property type="entry name" value="PROTEIN CBG02620"/>
    <property type="match status" value="1"/>
</dbReference>
<feature type="transmembrane region" description="Helical" evidence="2">
    <location>
        <begin position="181"/>
        <end position="199"/>
    </location>
</feature>
<feature type="transmembrane region" description="Helical" evidence="2">
    <location>
        <begin position="135"/>
        <end position="156"/>
    </location>
</feature>
<feature type="transmembrane region" description="Helical" evidence="2">
    <location>
        <begin position="66"/>
        <end position="91"/>
    </location>
</feature>
<keyword evidence="4" id="KW-1185">Reference proteome</keyword>
<reference evidence="3" key="1">
    <citation type="journal article" date="2020" name="Mol. Plant Microbe Interact.">
        <title>Genome Sequence of the Biocontrol Agent Coniothyrium minitans strain Conio (IMI 134523).</title>
        <authorList>
            <person name="Patel D."/>
            <person name="Shittu T.A."/>
            <person name="Baroncelli R."/>
            <person name="Muthumeenakshi S."/>
            <person name="Osborne T.H."/>
            <person name="Janganan T.K."/>
            <person name="Sreenivasaprasad S."/>
        </authorList>
    </citation>
    <scope>NUCLEOTIDE SEQUENCE</scope>
    <source>
        <strain evidence="3">Conio</strain>
    </source>
</reference>
<feature type="compositionally biased region" description="Basic and acidic residues" evidence="1">
    <location>
        <begin position="351"/>
        <end position="372"/>
    </location>
</feature>
<feature type="compositionally biased region" description="Low complexity" evidence="1">
    <location>
        <begin position="290"/>
        <end position="301"/>
    </location>
</feature>
<keyword evidence="2" id="KW-1133">Transmembrane helix</keyword>
<proteinExistence type="predicted"/>
<sequence length="423" mass="48070">MTRVWRPDANTRPWGPFVGKHFKDEPITHTDVAITCVVWVATLINFIIAVWLAYKQCRSSRSPLRSVYIWMIWLEMAASFIMGLVCFLYILKCIRPSMFSRSSRLTCWCIQVQLLLQIIINRIRLIVPDRRRSKMIMIATAVTVTAINISVFNIWVPARMSPLTAGRYIFVNKIWDRIEKVIYLIIDAALNWYFLRVVKANLINNGLQKYNKLFRFNQKIILLSLLMDVMIIAAMSIPNSFIYIQFHPLAYLVKLNIEMTMANLIKRIAISSSRKAGRDNRGRVASEFDSGNLSSSGPKSSATRAGTLARRSSIMELSDFGIKSTSEREDRTVSFVPTGDQIKVTKDIHIQSDPIDNGRERDGEIDHEKGLKPGEQSVVHSKSVDDLTEGGSVKSDYMQGKGDSDDETSLVIHQTKGTWTRLG</sequence>
<protein>
    <submittedName>
        <fullName evidence="3">Uncharacterized protein</fullName>
    </submittedName>
</protein>